<dbReference type="GO" id="GO:0003677">
    <property type="term" value="F:DNA binding"/>
    <property type="evidence" value="ECO:0007669"/>
    <property type="project" value="UniProtKB-KW"/>
</dbReference>
<dbReference type="GO" id="GO:0010468">
    <property type="term" value="P:regulation of gene expression"/>
    <property type="evidence" value="ECO:0007669"/>
    <property type="project" value="UniProtKB-ARBA"/>
</dbReference>
<feature type="compositionally biased region" description="Acidic residues" evidence="3">
    <location>
        <begin position="152"/>
        <end position="173"/>
    </location>
</feature>
<name>A0A077X3K2_9FUNG</name>
<dbReference type="EMBL" id="LK023385">
    <property type="protein sequence ID" value="CDS14034.1"/>
    <property type="molecule type" value="Genomic_DNA"/>
</dbReference>
<dbReference type="InterPro" id="IPR037518">
    <property type="entry name" value="MPN"/>
</dbReference>
<dbReference type="AlphaFoldDB" id="A0A077X3K2"/>
<proteinExistence type="predicted"/>
<dbReference type="PROSITE" id="PS50090">
    <property type="entry name" value="MYB_LIKE"/>
    <property type="match status" value="1"/>
</dbReference>
<evidence type="ECO:0000313" key="9">
    <source>
        <dbReference type="EMBL" id="CDS14034.1"/>
    </source>
</evidence>
<feature type="compositionally biased region" description="Low complexity" evidence="3">
    <location>
        <begin position="720"/>
        <end position="752"/>
    </location>
</feature>
<evidence type="ECO:0000259" key="4">
    <source>
        <dbReference type="PROSITE" id="PS50090"/>
    </source>
</evidence>
<dbReference type="Gene3D" id="1.10.10.60">
    <property type="entry name" value="Homeodomain-like"/>
    <property type="match status" value="1"/>
</dbReference>
<feature type="compositionally biased region" description="Basic and acidic residues" evidence="3">
    <location>
        <begin position="193"/>
        <end position="222"/>
    </location>
</feature>
<organism evidence="9">
    <name type="scientific">Lichtheimia ramosa</name>
    <dbReference type="NCBI Taxonomy" id="688394"/>
    <lineage>
        <taxon>Eukaryota</taxon>
        <taxon>Fungi</taxon>
        <taxon>Fungi incertae sedis</taxon>
        <taxon>Mucoromycota</taxon>
        <taxon>Mucoromycotina</taxon>
        <taxon>Mucoromycetes</taxon>
        <taxon>Mucorales</taxon>
        <taxon>Lichtheimiaceae</taxon>
        <taxon>Lichtheimia</taxon>
    </lineage>
</organism>
<reference evidence="9" key="1">
    <citation type="journal article" date="2014" name="Genome Announc.">
        <title>De novo whole-genome sequence and genome annotation of Lichtheimia ramosa.</title>
        <authorList>
            <person name="Linde J."/>
            <person name="Schwartze V."/>
            <person name="Binder U."/>
            <person name="Lass-Florl C."/>
            <person name="Voigt K."/>
            <person name="Horn F."/>
        </authorList>
    </citation>
    <scope>NUCLEOTIDE SEQUENCE</scope>
    <source>
        <strain evidence="9">JMRC FSU:6197</strain>
    </source>
</reference>
<evidence type="ECO:0000256" key="2">
    <source>
        <dbReference type="ARBA" id="ARBA00023242"/>
    </source>
</evidence>
<dbReference type="PROSITE" id="PS51294">
    <property type="entry name" value="HTH_MYB"/>
    <property type="match status" value="1"/>
</dbReference>
<dbReference type="InterPro" id="IPR017884">
    <property type="entry name" value="SANT_dom"/>
</dbReference>
<feature type="region of interest" description="Disordered" evidence="3">
    <location>
        <begin position="20"/>
        <end position="253"/>
    </location>
</feature>
<keyword evidence="2" id="KW-0539">Nucleus</keyword>
<feature type="domain" description="SANT" evidence="7">
    <location>
        <begin position="54"/>
        <end position="106"/>
    </location>
</feature>
<dbReference type="InterPro" id="IPR036388">
    <property type="entry name" value="WH-like_DNA-bd_sf"/>
</dbReference>
<evidence type="ECO:0000256" key="1">
    <source>
        <dbReference type="ARBA" id="ARBA00023125"/>
    </source>
</evidence>
<dbReference type="CDD" id="cd08067">
    <property type="entry name" value="MPN_2A_DUB"/>
    <property type="match status" value="1"/>
</dbReference>
<dbReference type="InterPro" id="IPR001005">
    <property type="entry name" value="SANT/Myb"/>
</dbReference>
<feature type="compositionally biased region" description="Basic residues" evidence="3">
    <location>
        <begin position="32"/>
        <end position="41"/>
    </location>
</feature>
<feature type="domain" description="HTH myb-type" evidence="8">
    <location>
        <begin position="56"/>
        <end position="109"/>
    </location>
</feature>
<dbReference type="GO" id="GO:0008237">
    <property type="term" value="F:metallopeptidase activity"/>
    <property type="evidence" value="ECO:0007669"/>
    <property type="project" value="InterPro"/>
</dbReference>
<dbReference type="Gene3D" id="3.40.140.10">
    <property type="entry name" value="Cytidine Deaminase, domain 2"/>
    <property type="match status" value="1"/>
</dbReference>
<dbReference type="CDD" id="cd00167">
    <property type="entry name" value="SANT"/>
    <property type="match status" value="1"/>
</dbReference>
<evidence type="ECO:0000259" key="5">
    <source>
        <dbReference type="PROSITE" id="PS50249"/>
    </source>
</evidence>
<dbReference type="OrthoDB" id="118550at2759"/>
<sequence length="752" mass="86422">MDDRSRELIEQMLAEEQYYYGNDTLSTMSSPSKRKKQPSKKPKTEARSSASLPSHKTRWAADEDDRLRKAIATHGHGNWKAIANDVKTRNPLQCKNRARHWTTTSDNKASKVESTKSQDTTISETVIEHSPNNDTSSRLETTPSAPQNMDNVDLDEDDEDISITEGSDDDQEVPDIHFTEEAEDVKAEEEEDEKKIDTMDEKDSTTETSEEKDSTLEKEEAVSSKTPDTANEDHTMTLKEEEDPHPIASATIPLVDLHEQKEQLDIKMEDMEKVDQLQDDSETQFDRYVIGEDEKINNPEWFRNKASKTPDRYLKIRNHLLDGWKACRPRYLTKTSARKGLKDCGDVNAIGRVHEYLESVGAINVGCINNAPRPPKRIAQKTYDDDETDMFAAADLVIGYEGPRKRKVRNELGEWVDPKELEGRVIEHGKPKDLSRPKRIIKRPKHYNSDEFGRGYDPFRLVPVDYYSDEDPAPFRVEITSDALLVMDFHSHLAHTEIIGLLGGNYDVRDGVKLLKVQSVFPCRSTSTGIQCEMDPESEMRAREVFAEQGYGVVGWYHSHPTFEPQPSIRDIENQTSYQTLFRHQDSGDEPFIGVIVTPYDPDIVSDHSIIQYLHISPRWNETKQFRLPYACRRTVIQTDQISPNVMKEFEHLMEEFKDYEHKVDMHEIFHESRTRLDKLLDSLRSNMFLPSEDVSQYLDQVRQLIMRYDPPIEKEQQDNNDNTTTPMNTANPPEVDTTTSNNSNSTTICTQ</sequence>
<evidence type="ECO:0000256" key="3">
    <source>
        <dbReference type="SAM" id="MobiDB-lite"/>
    </source>
</evidence>
<feature type="compositionally biased region" description="Polar residues" evidence="3">
    <location>
        <begin position="117"/>
        <end position="149"/>
    </location>
</feature>
<dbReference type="PROSITE" id="PS50934">
    <property type="entry name" value="SWIRM"/>
    <property type="match status" value="1"/>
</dbReference>
<keyword evidence="1" id="KW-0238">DNA-binding</keyword>
<dbReference type="PANTHER" id="PTHR10410">
    <property type="entry name" value="EUKARYOTIC TRANSLATION INITIATION FACTOR 3 -RELATED"/>
    <property type="match status" value="1"/>
</dbReference>
<dbReference type="PROSITE" id="PS51293">
    <property type="entry name" value="SANT"/>
    <property type="match status" value="1"/>
</dbReference>
<evidence type="ECO:0000259" key="6">
    <source>
        <dbReference type="PROSITE" id="PS50934"/>
    </source>
</evidence>
<evidence type="ECO:0000259" key="7">
    <source>
        <dbReference type="PROSITE" id="PS51293"/>
    </source>
</evidence>
<dbReference type="SMART" id="SM00717">
    <property type="entry name" value="SANT"/>
    <property type="match status" value="1"/>
</dbReference>
<feature type="region of interest" description="Disordered" evidence="3">
    <location>
        <begin position="712"/>
        <end position="752"/>
    </location>
</feature>
<dbReference type="InterPro" id="IPR050242">
    <property type="entry name" value="JAMM_MPN+_peptidase_M67A"/>
</dbReference>
<dbReference type="InterPro" id="IPR007526">
    <property type="entry name" value="SWIRM"/>
</dbReference>
<dbReference type="PROSITE" id="PS50249">
    <property type="entry name" value="MPN"/>
    <property type="match status" value="1"/>
</dbReference>
<accession>A0A077X3K2</accession>
<feature type="compositionally biased region" description="Acidic residues" evidence="3">
    <location>
        <begin position="181"/>
        <end position="192"/>
    </location>
</feature>
<gene>
    <name evidence="9" type="ORF">LRAMOSA06205</name>
</gene>
<protein>
    <submittedName>
        <fullName evidence="9">Uncharacterized protein</fullName>
    </submittedName>
</protein>
<feature type="compositionally biased region" description="Basic and acidic residues" evidence="3">
    <location>
        <begin position="231"/>
        <end position="245"/>
    </location>
</feature>
<dbReference type="InterPro" id="IPR009057">
    <property type="entry name" value="Homeodomain-like_sf"/>
</dbReference>
<dbReference type="InterPro" id="IPR000555">
    <property type="entry name" value="JAMM/MPN+_dom"/>
</dbReference>
<dbReference type="SUPFAM" id="SSF102712">
    <property type="entry name" value="JAB1/MPN domain"/>
    <property type="match status" value="1"/>
</dbReference>
<evidence type="ECO:0000259" key="8">
    <source>
        <dbReference type="PROSITE" id="PS51294"/>
    </source>
</evidence>
<feature type="domain" description="Myb-like" evidence="4">
    <location>
        <begin position="56"/>
        <end position="102"/>
    </location>
</feature>
<dbReference type="SUPFAM" id="SSF46689">
    <property type="entry name" value="Homeodomain-like"/>
    <property type="match status" value="2"/>
</dbReference>
<feature type="domain" description="SWIRM" evidence="6">
    <location>
        <begin position="276"/>
        <end position="374"/>
    </location>
</feature>
<feature type="domain" description="MPN" evidence="5">
    <location>
        <begin position="477"/>
        <end position="613"/>
    </location>
</feature>
<dbReference type="Pfam" id="PF00249">
    <property type="entry name" value="Myb_DNA-binding"/>
    <property type="match status" value="1"/>
</dbReference>
<dbReference type="Gene3D" id="1.10.10.10">
    <property type="entry name" value="Winged helix-like DNA-binding domain superfamily/Winged helix DNA-binding domain"/>
    <property type="match status" value="1"/>
</dbReference>
<dbReference type="Pfam" id="PF01398">
    <property type="entry name" value="JAB"/>
    <property type="match status" value="1"/>
</dbReference>
<feature type="compositionally biased region" description="Basic and acidic residues" evidence="3">
    <location>
        <begin position="59"/>
        <end position="68"/>
    </location>
</feature>
<dbReference type="InterPro" id="IPR017930">
    <property type="entry name" value="Myb_dom"/>
</dbReference>
<dbReference type="Pfam" id="PF04433">
    <property type="entry name" value="SWIRM"/>
    <property type="match status" value="1"/>
</dbReference>